<evidence type="ECO:0000259" key="1">
    <source>
        <dbReference type="Pfam" id="PF13556"/>
    </source>
</evidence>
<keyword evidence="3" id="KW-1185">Reference proteome</keyword>
<protein>
    <submittedName>
        <fullName evidence="2">Helix-turn-helix domain-containing protein</fullName>
    </submittedName>
</protein>
<dbReference type="InterPro" id="IPR042070">
    <property type="entry name" value="PucR_C-HTH_sf"/>
</dbReference>
<feature type="domain" description="PucR C-terminal helix-turn-helix" evidence="1">
    <location>
        <begin position="245"/>
        <end position="301"/>
    </location>
</feature>
<dbReference type="Pfam" id="PF13556">
    <property type="entry name" value="HTH_30"/>
    <property type="match status" value="1"/>
</dbReference>
<proteinExistence type="predicted"/>
<dbReference type="Gene3D" id="1.10.10.2840">
    <property type="entry name" value="PucR C-terminal helix-turn-helix domain"/>
    <property type="match status" value="1"/>
</dbReference>
<dbReference type="PANTHER" id="PTHR33744">
    <property type="entry name" value="CARBOHYDRATE DIACID REGULATOR"/>
    <property type="match status" value="1"/>
</dbReference>
<dbReference type="InterPro" id="IPR051448">
    <property type="entry name" value="CdaR-like_regulators"/>
</dbReference>
<name>A0ABY4JK42_9BACI</name>
<dbReference type="Proteomes" id="UP000830639">
    <property type="component" value="Chromosome"/>
</dbReference>
<evidence type="ECO:0000313" key="2">
    <source>
        <dbReference type="EMBL" id="UPM53514.1"/>
    </source>
</evidence>
<sequence>MNMIDKIKTLFGSESVSVTPDENTYMDYSWFSTENQEIFGIKKNSISEEQNNLLECLFTKLVSDAILLPSEQSEWFQYLFLRKGHNPFSFETEVSLPTSIRFIHFYSNQLFSSKTEFEEAINAFFHKEVIVVWNSAKEGVIIEKIIDQPFNKEFLEHMQEIIAADLYHDVTFFVGKRYLPLANLSLYFDIEHQCFKKALSVKKQKNILWLSKEMLYYILSFLPDDLQKELPNLFLNDMKIDDPILSTVKIFLQQNLNVTATSKKAFLHRNTVQYRLDKFSEQTGIDLKHFEDGLVIFLAIHLLEIGIEN</sequence>
<evidence type="ECO:0000313" key="3">
    <source>
        <dbReference type="Proteomes" id="UP000830639"/>
    </source>
</evidence>
<organism evidence="2 3">
    <name type="scientific">Gottfriedia acidiceleris</name>
    <dbReference type="NCBI Taxonomy" id="371036"/>
    <lineage>
        <taxon>Bacteria</taxon>
        <taxon>Bacillati</taxon>
        <taxon>Bacillota</taxon>
        <taxon>Bacilli</taxon>
        <taxon>Bacillales</taxon>
        <taxon>Bacillaceae</taxon>
        <taxon>Gottfriedia</taxon>
    </lineage>
</organism>
<dbReference type="PANTHER" id="PTHR33744:SF15">
    <property type="entry name" value="CARBOHYDRATE DIACID REGULATOR"/>
    <property type="match status" value="1"/>
</dbReference>
<gene>
    <name evidence="2" type="ORF">MY490_17215</name>
</gene>
<dbReference type="EMBL" id="CP096034">
    <property type="protein sequence ID" value="UPM53514.1"/>
    <property type="molecule type" value="Genomic_DNA"/>
</dbReference>
<accession>A0ABY4JK42</accession>
<reference evidence="2 3" key="1">
    <citation type="submission" date="2022-04" db="EMBL/GenBank/DDBJ databases">
        <title>Mechanism of arsenic methylation and mitigation arsenic toxicity by Bacillus sp. LH14 from an Arsenic-Contaminated Paddy Soil.</title>
        <authorList>
            <person name="Wang D."/>
        </authorList>
    </citation>
    <scope>NUCLEOTIDE SEQUENCE [LARGE SCALE GENOMIC DNA]</scope>
    <source>
        <strain evidence="2 3">LH14</strain>
    </source>
</reference>
<dbReference type="RefSeq" id="WP_248266769.1">
    <property type="nucleotide sequence ID" value="NZ_CP096034.1"/>
</dbReference>
<dbReference type="InterPro" id="IPR025736">
    <property type="entry name" value="PucR_C-HTH_dom"/>
</dbReference>